<sequence>MLFLYLYPMKHILLIIIIALIPFSCSAQADTKSDKEKTEMKPSKNEDGEWDLTVMDTQFDYFLNAVAKPMNQYSEASLKSRNTLLVNEWNSYYHSGRYRNVIESSIDYDPREKYGLKFEYKLYQVFAYVNWKYGLRMNGLSGSDVFQR</sequence>
<evidence type="ECO:0000256" key="1">
    <source>
        <dbReference type="SAM" id="SignalP"/>
    </source>
</evidence>
<feature type="signal peptide" evidence="1">
    <location>
        <begin position="1"/>
        <end position="29"/>
    </location>
</feature>
<accession>A0ABU0TN41</accession>
<reference evidence="2 3" key="1">
    <citation type="submission" date="2023-07" db="EMBL/GenBank/DDBJ databases">
        <title>Functional and genomic diversity of the sorghum phyllosphere microbiome.</title>
        <authorList>
            <person name="Shade A."/>
        </authorList>
    </citation>
    <scope>NUCLEOTIDE SEQUENCE [LARGE SCALE GENOMIC DNA]</scope>
    <source>
        <strain evidence="2 3">SORGH_AS_1064</strain>
    </source>
</reference>
<dbReference type="Proteomes" id="UP001225072">
    <property type="component" value="Unassembled WGS sequence"/>
</dbReference>
<evidence type="ECO:0000313" key="3">
    <source>
        <dbReference type="Proteomes" id="UP001225072"/>
    </source>
</evidence>
<organism evidence="2 3">
    <name type="scientific">Chryseobacterium camelliae</name>
    <dbReference type="NCBI Taxonomy" id="1265445"/>
    <lineage>
        <taxon>Bacteria</taxon>
        <taxon>Pseudomonadati</taxon>
        <taxon>Bacteroidota</taxon>
        <taxon>Flavobacteriia</taxon>
        <taxon>Flavobacteriales</taxon>
        <taxon>Weeksellaceae</taxon>
        <taxon>Chryseobacterium group</taxon>
        <taxon>Chryseobacterium</taxon>
    </lineage>
</organism>
<evidence type="ECO:0000313" key="2">
    <source>
        <dbReference type="EMBL" id="MDQ1098473.1"/>
    </source>
</evidence>
<keyword evidence="1" id="KW-0732">Signal</keyword>
<protein>
    <submittedName>
        <fullName evidence="2">Uncharacterized protein</fullName>
    </submittedName>
</protein>
<comment type="caution">
    <text evidence="2">The sequence shown here is derived from an EMBL/GenBank/DDBJ whole genome shotgun (WGS) entry which is preliminary data.</text>
</comment>
<keyword evidence="3" id="KW-1185">Reference proteome</keyword>
<dbReference type="Pfam" id="PF19643">
    <property type="entry name" value="DUF6146"/>
    <property type="match status" value="1"/>
</dbReference>
<dbReference type="EMBL" id="JAUTAL010000001">
    <property type="protein sequence ID" value="MDQ1098473.1"/>
    <property type="molecule type" value="Genomic_DNA"/>
</dbReference>
<name>A0ABU0TN41_9FLAO</name>
<proteinExistence type="predicted"/>
<gene>
    <name evidence="2" type="ORF">QE404_003620</name>
</gene>
<feature type="chain" id="PRO_5045960054" evidence="1">
    <location>
        <begin position="30"/>
        <end position="148"/>
    </location>
</feature>
<dbReference type="InterPro" id="IPR046144">
    <property type="entry name" value="DUF6146"/>
</dbReference>